<dbReference type="SUPFAM" id="SSF103473">
    <property type="entry name" value="MFS general substrate transporter"/>
    <property type="match status" value="1"/>
</dbReference>
<feature type="transmembrane region" description="Helical" evidence="7">
    <location>
        <begin position="321"/>
        <end position="339"/>
    </location>
</feature>
<protein>
    <recommendedName>
        <fullName evidence="8">Major facilitator superfamily (MFS) profile domain-containing protein</fullName>
    </recommendedName>
</protein>
<keyword evidence="4 7" id="KW-0812">Transmembrane</keyword>
<feature type="transmembrane region" description="Helical" evidence="7">
    <location>
        <begin position="198"/>
        <end position="218"/>
    </location>
</feature>
<keyword evidence="6 7" id="KW-0472">Membrane</keyword>
<feature type="transmembrane region" description="Helical" evidence="7">
    <location>
        <begin position="114"/>
        <end position="140"/>
    </location>
</feature>
<evidence type="ECO:0000256" key="5">
    <source>
        <dbReference type="ARBA" id="ARBA00022989"/>
    </source>
</evidence>
<dbReference type="InterPro" id="IPR020846">
    <property type="entry name" value="MFS_dom"/>
</dbReference>
<comment type="caution">
    <text evidence="9">The sequence shown here is derived from an EMBL/GenBank/DDBJ whole genome shotgun (WGS) entry which is preliminary data.</text>
</comment>
<keyword evidence="2" id="KW-0813">Transport</keyword>
<keyword evidence="3" id="KW-1003">Cell membrane</keyword>
<evidence type="ECO:0000256" key="1">
    <source>
        <dbReference type="ARBA" id="ARBA00004651"/>
    </source>
</evidence>
<evidence type="ECO:0000313" key="10">
    <source>
        <dbReference type="Proteomes" id="UP000075806"/>
    </source>
</evidence>
<dbReference type="EMBL" id="LTAO01000019">
    <property type="protein sequence ID" value="KYG30489.1"/>
    <property type="molecule type" value="Genomic_DNA"/>
</dbReference>
<reference evidence="9" key="1">
    <citation type="submission" date="2016-02" db="EMBL/GenBank/DDBJ databases">
        <title>Genome sequence of Bacillus trypoxylicola KCTC 13244(T).</title>
        <authorList>
            <person name="Jeong H."/>
            <person name="Park S.-H."/>
            <person name="Choi S.-K."/>
        </authorList>
    </citation>
    <scope>NUCLEOTIDE SEQUENCE [LARGE SCALE GENOMIC DNA]</scope>
    <source>
        <strain evidence="9">KCTC 13244</strain>
    </source>
</reference>
<dbReference type="InterPro" id="IPR011701">
    <property type="entry name" value="MFS"/>
</dbReference>
<dbReference type="Proteomes" id="UP000075806">
    <property type="component" value="Unassembled WGS sequence"/>
</dbReference>
<evidence type="ECO:0000256" key="4">
    <source>
        <dbReference type="ARBA" id="ARBA00022692"/>
    </source>
</evidence>
<feature type="domain" description="Major facilitator superfamily (MFS) profile" evidence="8">
    <location>
        <begin position="253"/>
        <end position="447"/>
    </location>
</feature>
<keyword evidence="10" id="KW-1185">Reference proteome</keyword>
<gene>
    <name evidence="9" type="ORF">AZF04_19590</name>
</gene>
<dbReference type="GO" id="GO:0005886">
    <property type="term" value="C:plasma membrane"/>
    <property type="evidence" value="ECO:0007669"/>
    <property type="project" value="UniProtKB-SubCell"/>
</dbReference>
<dbReference type="AlphaFoldDB" id="A0A161PDP2"/>
<comment type="subcellular location">
    <subcellularLocation>
        <location evidence="1">Cell membrane</location>
        <topology evidence="1">Multi-pass membrane protein</topology>
    </subcellularLocation>
</comment>
<dbReference type="GO" id="GO:0022857">
    <property type="term" value="F:transmembrane transporter activity"/>
    <property type="evidence" value="ECO:0007669"/>
    <property type="project" value="InterPro"/>
</dbReference>
<dbReference type="RefSeq" id="WP_061948960.1">
    <property type="nucleotide sequence ID" value="NZ_LTAO01000019.1"/>
</dbReference>
<evidence type="ECO:0000259" key="8">
    <source>
        <dbReference type="PROSITE" id="PS50850"/>
    </source>
</evidence>
<proteinExistence type="predicted"/>
<dbReference type="OrthoDB" id="9775268at2"/>
<dbReference type="InterPro" id="IPR036259">
    <property type="entry name" value="MFS_trans_sf"/>
</dbReference>
<feature type="transmembrane region" description="Helical" evidence="7">
    <location>
        <begin position="290"/>
        <end position="309"/>
    </location>
</feature>
<evidence type="ECO:0000313" key="9">
    <source>
        <dbReference type="EMBL" id="KYG30489.1"/>
    </source>
</evidence>
<evidence type="ECO:0000256" key="6">
    <source>
        <dbReference type="ARBA" id="ARBA00023136"/>
    </source>
</evidence>
<dbReference type="Gene3D" id="1.20.1250.20">
    <property type="entry name" value="MFS general substrate transporter like domains"/>
    <property type="match status" value="1"/>
</dbReference>
<dbReference type="CDD" id="cd06173">
    <property type="entry name" value="MFS_MefA_like"/>
    <property type="match status" value="1"/>
</dbReference>
<dbReference type="PANTHER" id="PTHR23513:SF6">
    <property type="entry name" value="MAJOR FACILITATOR SUPERFAMILY ASSOCIATED DOMAIN-CONTAINING PROTEIN"/>
    <property type="match status" value="1"/>
</dbReference>
<evidence type="ECO:0000256" key="7">
    <source>
        <dbReference type="SAM" id="Phobius"/>
    </source>
</evidence>
<accession>A0A161PDP2</accession>
<keyword evidence="5 7" id="KW-1133">Transmembrane helix</keyword>
<dbReference type="PANTHER" id="PTHR23513">
    <property type="entry name" value="INTEGRAL MEMBRANE EFFLUX PROTEIN-RELATED"/>
    <property type="match status" value="1"/>
</dbReference>
<organism evidence="9 10">
    <name type="scientific">Alkalihalobacillus trypoxylicola</name>
    <dbReference type="NCBI Taxonomy" id="519424"/>
    <lineage>
        <taxon>Bacteria</taxon>
        <taxon>Bacillati</taxon>
        <taxon>Bacillota</taxon>
        <taxon>Bacilli</taxon>
        <taxon>Bacillales</taxon>
        <taxon>Bacillaceae</taxon>
        <taxon>Alkalihalobacillus</taxon>
    </lineage>
</organism>
<evidence type="ECO:0000256" key="3">
    <source>
        <dbReference type="ARBA" id="ARBA00022475"/>
    </source>
</evidence>
<name>A0A161PDP2_9BACI</name>
<feature type="transmembrane region" description="Helical" evidence="7">
    <location>
        <begin position="80"/>
        <end position="102"/>
    </location>
</feature>
<feature type="transmembrane region" description="Helical" evidence="7">
    <location>
        <begin position="254"/>
        <end position="278"/>
    </location>
</feature>
<dbReference type="Pfam" id="PF07690">
    <property type="entry name" value="MFS_1"/>
    <property type="match status" value="1"/>
</dbReference>
<evidence type="ECO:0000256" key="2">
    <source>
        <dbReference type="ARBA" id="ARBA00022448"/>
    </source>
</evidence>
<feature type="transmembrane region" description="Helical" evidence="7">
    <location>
        <begin position="56"/>
        <end position="74"/>
    </location>
</feature>
<feature type="transmembrane region" description="Helical" evidence="7">
    <location>
        <begin position="382"/>
        <end position="405"/>
    </location>
</feature>
<dbReference type="STRING" id="519424.AZF04_19590"/>
<feature type="transmembrane region" description="Helical" evidence="7">
    <location>
        <begin position="345"/>
        <end position="370"/>
    </location>
</feature>
<feature type="transmembrane region" description="Helical" evidence="7">
    <location>
        <begin position="411"/>
        <end position="430"/>
    </location>
</feature>
<dbReference type="PROSITE" id="PS50850">
    <property type="entry name" value="MFS"/>
    <property type="match status" value="1"/>
</dbReference>
<sequence length="447" mass="49958">MDDFFQSLVRQRQNDIKEQTKTEYLLKEQRKSQTINRLWDIPGYGRLFASYSISTIGQWFDMVALMIIFGYVWVVEPFMLALIPVAFGLPQALLTQFAGVLIEKVNKIKLIMIADSLTVILTVALFFAPSPAIAILLIAIRASINVVHYPTQQSLIRQLVPEALRVKAITWNGGLNQSAKVIAPLIGGSLITIMPAHYLLWVTASAFLISVFLLVSIVKVLPIKAAPKGQELRQAESFWKQWREGWSYVFKQRLLSVTISITIVGMMIIQLIDVQFPILFRELRPTEPEIVTWIIASVGIGSVTTLLILNRFSEFKNIQIWLAVSLSLIGVSFLGLSAISTYFVIIIPIILGFLIGIGTAISLVISNYVITTVPSTDKVSSVSGIFQSLMSTTVFVAPLIGAFFIQMTSVQLTFLFCSCLLLMTALITFLEKAFSWKRKKLKVFPHS</sequence>